<dbReference type="EMBL" id="JAAXLJ010000003">
    <property type="protein sequence ID" value="NLR17699.1"/>
    <property type="molecule type" value="Genomic_DNA"/>
</dbReference>
<sequence>MKNNPFHTVIGLAELGIGIHLISHDQYFLWPPVIDGVANDDIVGGFFVLVGAVMLYWVYDTKRAVRLDHVLLIASSFLMCVLTLYQLMHWIVLGIDMPWISNAAITSVIMILASRSDSE</sequence>
<name>A0ABX1KUW3_9LACO</name>
<protein>
    <recommendedName>
        <fullName evidence="4">Prophage protein</fullName>
    </recommendedName>
</protein>
<keyword evidence="1" id="KW-0812">Transmembrane</keyword>
<accession>A0ABX1KUW3</accession>
<organism evidence="2 3">
    <name type="scientific">Secundilactobacillus angelensis</name>
    <dbReference type="NCBI Taxonomy" id="2722706"/>
    <lineage>
        <taxon>Bacteria</taxon>
        <taxon>Bacillati</taxon>
        <taxon>Bacillota</taxon>
        <taxon>Bacilli</taxon>
        <taxon>Lactobacillales</taxon>
        <taxon>Lactobacillaceae</taxon>
        <taxon>Secundilactobacillus</taxon>
    </lineage>
</organism>
<evidence type="ECO:0000256" key="1">
    <source>
        <dbReference type="SAM" id="Phobius"/>
    </source>
</evidence>
<keyword evidence="1" id="KW-0472">Membrane</keyword>
<gene>
    <name evidence="2" type="ORF">HC026_02060</name>
</gene>
<keyword evidence="3" id="KW-1185">Reference proteome</keyword>
<reference evidence="2 3" key="1">
    <citation type="submission" date="2020-04" db="EMBL/GenBank/DDBJ databases">
        <title>A novel species of genus Lactobacillus that was isolated from fermented food Zha-chili.</title>
        <authorList>
            <person name="Zhang Z."/>
        </authorList>
    </citation>
    <scope>NUCLEOTIDE SEQUENCE [LARGE SCALE GENOMIC DNA]</scope>
    <source>
        <strain evidence="3">HBUAS51383</strain>
    </source>
</reference>
<dbReference type="Proteomes" id="UP000763447">
    <property type="component" value="Unassembled WGS sequence"/>
</dbReference>
<evidence type="ECO:0000313" key="3">
    <source>
        <dbReference type="Proteomes" id="UP000763447"/>
    </source>
</evidence>
<evidence type="ECO:0000313" key="2">
    <source>
        <dbReference type="EMBL" id="NLR17699.1"/>
    </source>
</evidence>
<feature type="transmembrane region" description="Helical" evidence="1">
    <location>
        <begin position="71"/>
        <end position="91"/>
    </location>
</feature>
<proteinExistence type="predicted"/>
<evidence type="ECO:0008006" key="4">
    <source>
        <dbReference type="Google" id="ProtNLM"/>
    </source>
</evidence>
<comment type="caution">
    <text evidence="2">The sequence shown here is derived from an EMBL/GenBank/DDBJ whole genome shotgun (WGS) entry which is preliminary data.</text>
</comment>
<keyword evidence="1" id="KW-1133">Transmembrane helix</keyword>
<dbReference type="RefSeq" id="WP_168924324.1">
    <property type="nucleotide sequence ID" value="NZ_JAAXLJ010000003.1"/>
</dbReference>
<feature type="transmembrane region" description="Helical" evidence="1">
    <location>
        <begin position="42"/>
        <end position="59"/>
    </location>
</feature>